<sequence>MSAFFDLVREMPPPFNMIVLVVAIGSAAGVVKALVKQLRVYADNDADRRLKRDLVDSGLTVPEVERIAAAKVTRDLDPACNLDPACK</sequence>
<comment type="caution">
    <text evidence="2">The sequence shown here is derived from an EMBL/GenBank/DDBJ whole genome shotgun (WGS) entry which is preliminary data.</text>
</comment>
<dbReference type="AlphaFoldDB" id="A0A5C6AMC4"/>
<dbReference type="EMBL" id="SJPR01000001">
    <property type="protein sequence ID" value="TWU00627.1"/>
    <property type="molecule type" value="Genomic_DNA"/>
</dbReference>
<reference evidence="2 3" key="1">
    <citation type="submission" date="2019-02" db="EMBL/GenBank/DDBJ databases">
        <title>Deep-cultivation of Planctomycetes and their phenomic and genomic characterization uncovers novel biology.</title>
        <authorList>
            <person name="Wiegand S."/>
            <person name="Jogler M."/>
            <person name="Boedeker C."/>
            <person name="Pinto D."/>
            <person name="Vollmers J."/>
            <person name="Rivas-Marin E."/>
            <person name="Kohn T."/>
            <person name="Peeters S.H."/>
            <person name="Heuer A."/>
            <person name="Rast P."/>
            <person name="Oberbeckmann S."/>
            <person name="Bunk B."/>
            <person name="Jeske O."/>
            <person name="Meyerdierks A."/>
            <person name="Storesund J.E."/>
            <person name="Kallscheuer N."/>
            <person name="Luecker S."/>
            <person name="Lage O.M."/>
            <person name="Pohl T."/>
            <person name="Merkel B.J."/>
            <person name="Hornburger P."/>
            <person name="Mueller R.-W."/>
            <person name="Bruemmer F."/>
            <person name="Labrenz M."/>
            <person name="Spormann A.M."/>
            <person name="Op Den Camp H."/>
            <person name="Overmann J."/>
            <person name="Amann R."/>
            <person name="Jetten M.S.M."/>
            <person name="Mascher T."/>
            <person name="Medema M.H."/>
            <person name="Devos D.P."/>
            <person name="Kaster A.-K."/>
            <person name="Ovreas L."/>
            <person name="Rohde M."/>
            <person name="Galperin M.Y."/>
            <person name="Jogler C."/>
        </authorList>
    </citation>
    <scope>NUCLEOTIDE SEQUENCE [LARGE SCALE GENOMIC DNA]</scope>
    <source>
        <strain evidence="2 3">Pla108</strain>
    </source>
</reference>
<keyword evidence="1" id="KW-1133">Transmembrane helix</keyword>
<protein>
    <submittedName>
        <fullName evidence="2">Uncharacterized protein</fullName>
    </submittedName>
</protein>
<evidence type="ECO:0000256" key="1">
    <source>
        <dbReference type="SAM" id="Phobius"/>
    </source>
</evidence>
<feature type="transmembrane region" description="Helical" evidence="1">
    <location>
        <begin position="15"/>
        <end position="35"/>
    </location>
</feature>
<evidence type="ECO:0000313" key="2">
    <source>
        <dbReference type="EMBL" id="TWU00627.1"/>
    </source>
</evidence>
<keyword evidence="1" id="KW-0812">Transmembrane</keyword>
<keyword evidence="1" id="KW-0472">Membrane</keyword>
<proteinExistence type="predicted"/>
<keyword evidence="3" id="KW-1185">Reference proteome</keyword>
<accession>A0A5C6AMC4</accession>
<organism evidence="2 3">
    <name type="scientific">Botrimarina colliarenosi</name>
    <dbReference type="NCBI Taxonomy" id="2528001"/>
    <lineage>
        <taxon>Bacteria</taxon>
        <taxon>Pseudomonadati</taxon>
        <taxon>Planctomycetota</taxon>
        <taxon>Planctomycetia</taxon>
        <taxon>Pirellulales</taxon>
        <taxon>Lacipirellulaceae</taxon>
        <taxon>Botrimarina</taxon>
    </lineage>
</organism>
<dbReference type="Proteomes" id="UP000317421">
    <property type="component" value="Unassembled WGS sequence"/>
</dbReference>
<name>A0A5C6AMC4_9BACT</name>
<evidence type="ECO:0000313" key="3">
    <source>
        <dbReference type="Proteomes" id="UP000317421"/>
    </source>
</evidence>
<dbReference type="RefSeq" id="WP_146444277.1">
    <property type="nucleotide sequence ID" value="NZ_SJPR01000001.1"/>
</dbReference>
<dbReference type="OrthoDB" id="290400at2"/>
<gene>
    <name evidence="2" type="ORF">Pla108_15790</name>
</gene>